<dbReference type="GO" id="GO:0005975">
    <property type="term" value="P:carbohydrate metabolic process"/>
    <property type="evidence" value="ECO:0007669"/>
    <property type="project" value="InterPro"/>
</dbReference>
<dbReference type="STRING" id="1550566.SZ63_11420"/>
<dbReference type="AlphaFoldDB" id="A0A0H1QW66"/>
<organism evidence="2 3">
    <name type="scientific">Methanoculleus sediminis</name>
    <dbReference type="NCBI Taxonomy" id="1550566"/>
    <lineage>
        <taxon>Archaea</taxon>
        <taxon>Methanobacteriati</taxon>
        <taxon>Methanobacteriota</taxon>
        <taxon>Stenosarchaea group</taxon>
        <taxon>Methanomicrobia</taxon>
        <taxon>Methanomicrobiales</taxon>
        <taxon>Methanomicrobiaceae</taxon>
        <taxon>Methanoculleus</taxon>
    </lineage>
</organism>
<evidence type="ECO:0000313" key="2">
    <source>
        <dbReference type="EMBL" id="KLK87205.1"/>
    </source>
</evidence>
<feature type="region of interest" description="Disordered" evidence="1">
    <location>
        <begin position="74"/>
        <end position="109"/>
    </location>
</feature>
<comment type="caution">
    <text evidence="2">The sequence shown here is derived from an EMBL/GenBank/DDBJ whole genome shotgun (WGS) entry which is preliminary data.</text>
</comment>
<dbReference type="Proteomes" id="UP000035301">
    <property type="component" value="Unassembled WGS sequence"/>
</dbReference>
<evidence type="ECO:0000313" key="3">
    <source>
        <dbReference type="Proteomes" id="UP000035301"/>
    </source>
</evidence>
<sequence length="410" mass="45329">MTGDTNTAIVRDLMAEFAGLTGLDPPRTPLRRYLWTDAYAVCNYLELFRRTGDGVYRDLALRLVDQVHHTLGRHRDDDPRTGWISGLPDEEGEAHPTRGGLRIGKPLPERRPNDLFDERLEWDRDGQYYHYLTKWMHALNRVGRTTGDPAYVRWAVELAETAHAAFTCVPSSGGKRMYWKMSIDLSRPLVPSMGRHDPLDGFVTYSELRAAAGGTDLSAEIAEIARICRGEPLATDDPLGIGALLFDAGRIVQILDGSGRIVQILEGSGRIVQILDGSGRIAQFSGRRGFAHESLLASVLDAALSGLARFAGSGTLRSPPDYRLAFRELGLSIGLSIGLRGIGPLAERMRENPALSRRADALMRYVPLAKTIEQFWMDDTNRKAVTWTQNAEINMVMLATSLAPGEFLAV</sequence>
<proteinExistence type="predicted"/>
<dbReference type="PATRIC" id="fig|1550566.3.peg.2495"/>
<accession>A0A0H1QW66</accession>
<dbReference type="OrthoDB" id="107223at2157"/>
<protein>
    <submittedName>
        <fullName evidence="2">Uncharacterized protein</fullName>
    </submittedName>
</protein>
<dbReference type="SUPFAM" id="SSF48208">
    <property type="entry name" value="Six-hairpin glycosidases"/>
    <property type="match status" value="1"/>
</dbReference>
<reference evidence="2 3" key="1">
    <citation type="journal article" date="2015" name="Int. J. Syst. Evol. Microbiol.">
        <title>Methanoculleus sediminis sp. nov., a methanogen from sediments near a submarine mud volcano.</title>
        <authorList>
            <person name="Chen S.C."/>
            <person name="Chen M.F."/>
            <person name="Lai M.C."/>
            <person name="Weng C.Y."/>
            <person name="Wu S.Y."/>
            <person name="Lin S."/>
            <person name="Yang T.F."/>
            <person name="Chen P.C."/>
        </authorList>
    </citation>
    <scope>NUCLEOTIDE SEQUENCE [LARGE SCALE GENOMIC DNA]</scope>
    <source>
        <strain evidence="2 3">S3Fa</strain>
    </source>
</reference>
<evidence type="ECO:0000256" key="1">
    <source>
        <dbReference type="SAM" id="MobiDB-lite"/>
    </source>
</evidence>
<dbReference type="InterPro" id="IPR008928">
    <property type="entry name" value="6-hairpin_glycosidase_sf"/>
</dbReference>
<dbReference type="RefSeq" id="WP_048185514.1">
    <property type="nucleotide sequence ID" value="NZ_JXOJ01000008.1"/>
</dbReference>
<dbReference type="EMBL" id="JXOJ01000008">
    <property type="protein sequence ID" value="KLK87205.1"/>
    <property type="molecule type" value="Genomic_DNA"/>
</dbReference>
<keyword evidence="3" id="KW-1185">Reference proteome</keyword>
<name>A0A0H1QW66_9EURY</name>
<gene>
    <name evidence="2" type="ORF">SZ63_11420</name>
</gene>